<feature type="region of interest" description="Disordered" evidence="1">
    <location>
        <begin position="37"/>
        <end position="94"/>
    </location>
</feature>
<organism evidence="2 3">
    <name type="scientific">Aphis craccivora</name>
    <name type="common">Cowpea aphid</name>
    <dbReference type="NCBI Taxonomy" id="307492"/>
    <lineage>
        <taxon>Eukaryota</taxon>
        <taxon>Metazoa</taxon>
        <taxon>Ecdysozoa</taxon>
        <taxon>Arthropoda</taxon>
        <taxon>Hexapoda</taxon>
        <taxon>Insecta</taxon>
        <taxon>Pterygota</taxon>
        <taxon>Neoptera</taxon>
        <taxon>Paraneoptera</taxon>
        <taxon>Hemiptera</taxon>
        <taxon>Sternorrhyncha</taxon>
        <taxon>Aphidomorpha</taxon>
        <taxon>Aphidoidea</taxon>
        <taxon>Aphididae</taxon>
        <taxon>Aphidini</taxon>
        <taxon>Aphis</taxon>
        <taxon>Aphis</taxon>
    </lineage>
</organism>
<evidence type="ECO:0000256" key="1">
    <source>
        <dbReference type="SAM" id="MobiDB-lite"/>
    </source>
</evidence>
<keyword evidence="3" id="KW-1185">Reference proteome</keyword>
<comment type="caution">
    <text evidence="2">The sequence shown here is derived from an EMBL/GenBank/DDBJ whole genome shotgun (WGS) entry which is preliminary data.</text>
</comment>
<name>A0A6G0Y9U9_APHCR</name>
<dbReference type="EMBL" id="VUJU01005308">
    <property type="protein sequence ID" value="KAF0751645.1"/>
    <property type="molecule type" value="Genomic_DNA"/>
</dbReference>
<sequence>MSGGEDADAIKRRKVLPSRYKADGEDARWNRLWLHRSGGNDEVHDDDDGVDPYQTVDTGLPPLPDNVREEGKRSKQGRDPDNDQLRQLHEDDRP</sequence>
<evidence type="ECO:0000313" key="3">
    <source>
        <dbReference type="Proteomes" id="UP000478052"/>
    </source>
</evidence>
<feature type="compositionally biased region" description="Basic and acidic residues" evidence="1">
    <location>
        <begin position="66"/>
        <end position="94"/>
    </location>
</feature>
<reference evidence="2 3" key="1">
    <citation type="submission" date="2019-08" db="EMBL/GenBank/DDBJ databases">
        <title>Whole genome of Aphis craccivora.</title>
        <authorList>
            <person name="Voronova N.V."/>
            <person name="Shulinski R.S."/>
            <person name="Bandarenka Y.V."/>
            <person name="Zhorov D.G."/>
            <person name="Warner D."/>
        </authorList>
    </citation>
    <scope>NUCLEOTIDE SEQUENCE [LARGE SCALE GENOMIC DNA]</scope>
    <source>
        <strain evidence="2">180601</strain>
        <tissue evidence="2">Whole Body</tissue>
    </source>
</reference>
<dbReference type="Proteomes" id="UP000478052">
    <property type="component" value="Unassembled WGS sequence"/>
</dbReference>
<protein>
    <submittedName>
        <fullName evidence="2">Uncharacterized protein</fullName>
    </submittedName>
</protein>
<dbReference type="OrthoDB" id="10421470at2759"/>
<evidence type="ECO:0000313" key="2">
    <source>
        <dbReference type="EMBL" id="KAF0751645.1"/>
    </source>
</evidence>
<accession>A0A6G0Y9U9</accession>
<dbReference type="AlphaFoldDB" id="A0A6G0Y9U9"/>
<feature type="region of interest" description="Disordered" evidence="1">
    <location>
        <begin position="1"/>
        <end position="21"/>
    </location>
</feature>
<gene>
    <name evidence="2" type="ORF">FWK35_00039078</name>
</gene>
<proteinExistence type="predicted"/>